<keyword evidence="4" id="KW-1185">Reference proteome</keyword>
<feature type="coiled-coil region" evidence="1">
    <location>
        <begin position="317"/>
        <end position="354"/>
    </location>
</feature>
<proteinExistence type="predicted"/>
<evidence type="ECO:0008006" key="5">
    <source>
        <dbReference type="Google" id="ProtNLM"/>
    </source>
</evidence>
<evidence type="ECO:0000313" key="3">
    <source>
        <dbReference type="EMBL" id="REC80170.1"/>
    </source>
</evidence>
<comment type="caution">
    <text evidence="3">The sequence shown here is derived from an EMBL/GenBank/DDBJ whole genome shotgun (WGS) entry which is preliminary data.</text>
</comment>
<name>A0A3D9DQ54_9FLAO</name>
<keyword evidence="2" id="KW-0732">Signal</keyword>
<evidence type="ECO:0000313" key="4">
    <source>
        <dbReference type="Proteomes" id="UP000257030"/>
    </source>
</evidence>
<keyword evidence="1" id="KW-0175">Coiled coil</keyword>
<dbReference type="Proteomes" id="UP000257030">
    <property type="component" value="Unassembled WGS sequence"/>
</dbReference>
<evidence type="ECO:0000256" key="1">
    <source>
        <dbReference type="SAM" id="Coils"/>
    </source>
</evidence>
<dbReference type="EMBL" id="QNUH01000001">
    <property type="protein sequence ID" value="REC80170.1"/>
    <property type="molecule type" value="Genomic_DNA"/>
</dbReference>
<evidence type="ECO:0000256" key="2">
    <source>
        <dbReference type="SAM" id="SignalP"/>
    </source>
</evidence>
<sequence length="356" mass="39185">MKVKLLSLALLASSFTFAQLYTPAGTLQTSSTNYIGIGTNAPEASLDINANSSIPIIRGSGNYIPTGLRFIDDSYTQSGQVKEWSIWKGNTWAKGLGFMRYDAVNSCAGGICDVPLFLADDGNIGINTSSPQEKLSIYGKHYTSTILLHADNDGNAPADLMIWASEPGLTYSGVGIGNNIKNRLNGVSMERINPSKGGSYIRLLDNEINFNLVSGGGLKQQTLTLHSNGNASLQGKFEAKEVKVTLTPTADFVFDENYNLPKLEDVEKHIKEKKHLPEIASAKVMEKEGVNVSEFQIKLLQKIEELTLYSIEQSKQIKSQSEQISLLKEENKSLKIQSEKLEKFEKQLEKLLSEKK</sequence>
<feature type="signal peptide" evidence="2">
    <location>
        <begin position="1"/>
        <end position="18"/>
    </location>
</feature>
<accession>A0A3D9DQ54</accession>
<dbReference type="RefSeq" id="WP_116010117.1">
    <property type="nucleotide sequence ID" value="NZ_QNUH01000001.1"/>
</dbReference>
<gene>
    <name evidence="3" type="ORF">DRF60_00180</name>
</gene>
<reference evidence="3 4" key="1">
    <citation type="journal article" date="2010" name="Syst. Appl. Microbiol.">
        <title>Four new species of Chryseobacterium from the rhizosphere of coastal sand dune plants, Chryseobacterium elymi sp. nov., Chryseobacterium hagamense sp. nov., Chryseobacterium lathyri sp. nov. and Chryseobacterium rhizosphaerae sp. nov.</title>
        <authorList>
            <person name="Cho S.H."/>
            <person name="Lee K.S."/>
            <person name="Shin D.S."/>
            <person name="Han J.H."/>
            <person name="Park K.S."/>
            <person name="Lee C.H."/>
            <person name="Park K.H."/>
            <person name="Kim S.B."/>
        </authorList>
    </citation>
    <scope>NUCLEOTIDE SEQUENCE [LARGE SCALE GENOMIC DNA]</scope>
    <source>
        <strain evidence="3 4">KCTC 22547</strain>
    </source>
</reference>
<dbReference type="OrthoDB" id="658938at2"/>
<organism evidence="3 4">
    <name type="scientific">Chryseobacterium elymi</name>
    <dbReference type="NCBI Taxonomy" id="395936"/>
    <lineage>
        <taxon>Bacteria</taxon>
        <taxon>Pseudomonadati</taxon>
        <taxon>Bacteroidota</taxon>
        <taxon>Flavobacteriia</taxon>
        <taxon>Flavobacteriales</taxon>
        <taxon>Weeksellaceae</taxon>
        <taxon>Chryseobacterium group</taxon>
        <taxon>Chryseobacterium</taxon>
    </lineage>
</organism>
<protein>
    <recommendedName>
        <fullName evidence="5">Cell wall anchor protein</fullName>
    </recommendedName>
</protein>
<feature type="chain" id="PRO_5017764667" description="Cell wall anchor protein" evidence="2">
    <location>
        <begin position="19"/>
        <end position="356"/>
    </location>
</feature>
<dbReference type="AlphaFoldDB" id="A0A3D9DQ54"/>